<evidence type="ECO:0000313" key="4">
    <source>
        <dbReference type="Proteomes" id="UP001458880"/>
    </source>
</evidence>
<evidence type="ECO:0000259" key="2">
    <source>
        <dbReference type="Pfam" id="PF13842"/>
    </source>
</evidence>
<dbReference type="Pfam" id="PF13842">
    <property type="entry name" value="zf-Tnp_2"/>
    <property type="match status" value="1"/>
</dbReference>
<keyword evidence="4" id="KW-1185">Reference proteome</keyword>
<feature type="region of interest" description="Disordered" evidence="1">
    <location>
        <begin position="17"/>
        <end position="54"/>
    </location>
</feature>
<sequence>MDKATEERLLQLYEEVTTPDTDYGTSVESFNDDDDVRDPTFYAESSNSDSDNDHFREELIKEYLEIPSDVNDGRKLNVKTGPSDVNDGRKLVKTGPLHGGKRPKLECENREGRQDQGTMHFPASIPNPKHPGKSHHMRCRHCLNLGRRKETRFFCKTCVNRPPSCVEPCFENYHKN</sequence>
<feature type="compositionally biased region" description="Polar residues" evidence="1">
    <location>
        <begin position="18"/>
        <end position="29"/>
    </location>
</feature>
<evidence type="ECO:0000256" key="1">
    <source>
        <dbReference type="SAM" id="MobiDB-lite"/>
    </source>
</evidence>
<reference evidence="3 4" key="1">
    <citation type="journal article" date="2024" name="BMC Genomics">
        <title>De novo assembly and annotation of Popillia japonica's genome with initial clues to its potential as an invasive pest.</title>
        <authorList>
            <person name="Cucini C."/>
            <person name="Boschi S."/>
            <person name="Funari R."/>
            <person name="Cardaioli E."/>
            <person name="Iannotti N."/>
            <person name="Marturano G."/>
            <person name="Paoli F."/>
            <person name="Bruttini M."/>
            <person name="Carapelli A."/>
            <person name="Frati F."/>
            <person name="Nardi F."/>
        </authorList>
    </citation>
    <scope>NUCLEOTIDE SEQUENCE [LARGE SCALE GENOMIC DNA]</scope>
    <source>
        <strain evidence="3">DMR45628</strain>
    </source>
</reference>
<accession>A0AAW1ICS2</accession>
<dbReference type="EMBL" id="JASPKY010000660">
    <property type="protein sequence ID" value="KAK9687117.1"/>
    <property type="molecule type" value="Genomic_DNA"/>
</dbReference>
<dbReference type="InterPro" id="IPR032718">
    <property type="entry name" value="PGBD4_Znf_C"/>
</dbReference>
<organism evidence="3 4">
    <name type="scientific">Popillia japonica</name>
    <name type="common">Japanese beetle</name>
    <dbReference type="NCBI Taxonomy" id="7064"/>
    <lineage>
        <taxon>Eukaryota</taxon>
        <taxon>Metazoa</taxon>
        <taxon>Ecdysozoa</taxon>
        <taxon>Arthropoda</taxon>
        <taxon>Hexapoda</taxon>
        <taxon>Insecta</taxon>
        <taxon>Pterygota</taxon>
        <taxon>Neoptera</taxon>
        <taxon>Endopterygota</taxon>
        <taxon>Coleoptera</taxon>
        <taxon>Polyphaga</taxon>
        <taxon>Scarabaeiformia</taxon>
        <taxon>Scarabaeidae</taxon>
        <taxon>Rutelinae</taxon>
        <taxon>Popillia</taxon>
    </lineage>
</organism>
<dbReference type="Proteomes" id="UP001458880">
    <property type="component" value="Unassembled WGS sequence"/>
</dbReference>
<dbReference type="AlphaFoldDB" id="A0AAW1ICS2"/>
<feature type="region of interest" description="Disordered" evidence="1">
    <location>
        <begin position="71"/>
        <end position="136"/>
    </location>
</feature>
<protein>
    <submittedName>
        <fullName evidence="3">DDE Tnp 1-like zinc-ribbon</fullName>
    </submittedName>
</protein>
<proteinExistence type="predicted"/>
<evidence type="ECO:0000313" key="3">
    <source>
        <dbReference type="EMBL" id="KAK9687117.1"/>
    </source>
</evidence>
<feature type="domain" description="PiggyBac transposable element-derived protein 4 C-terminal zinc-finger" evidence="2">
    <location>
        <begin position="130"/>
        <end position="174"/>
    </location>
</feature>
<name>A0AAW1ICS2_POPJA</name>
<gene>
    <name evidence="3" type="ORF">QE152_g36693</name>
</gene>
<comment type="caution">
    <text evidence="3">The sequence shown here is derived from an EMBL/GenBank/DDBJ whole genome shotgun (WGS) entry which is preliminary data.</text>
</comment>
<feature type="compositionally biased region" description="Basic and acidic residues" evidence="1">
    <location>
        <begin position="103"/>
        <end position="114"/>
    </location>
</feature>